<dbReference type="OrthoDB" id="5189601at2"/>
<comment type="caution">
    <text evidence="1">The sequence shown here is derived from an EMBL/GenBank/DDBJ whole genome shotgun (WGS) entry which is preliminary data.</text>
</comment>
<evidence type="ECO:0000313" key="2">
    <source>
        <dbReference type="Proteomes" id="UP000216311"/>
    </source>
</evidence>
<evidence type="ECO:0000313" key="1">
    <source>
        <dbReference type="EMBL" id="OYO25007.1"/>
    </source>
</evidence>
<dbReference type="RefSeq" id="WP_094362214.1">
    <property type="nucleotide sequence ID" value="NZ_NMVQ01000001.1"/>
</dbReference>
<dbReference type="EMBL" id="NMVQ01000001">
    <property type="protein sequence ID" value="OYO25007.1"/>
    <property type="molecule type" value="Genomic_DNA"/>
</dbReference>
<accession>A0A255HBQ5</accession>
<protein>
    <submittedName>
        <fullName evidence="1">Uncharacterized protein</fullName>
    </submittedName>
</protein>
<name>A0A255HBQ5_9ACTN</name>
<dbReference type="Proteomes" id="UP000216311">
    <property type="component" value="Unassembled WGS sequence"/>
</dbReference>
<gene>
    <name evidence="1" type="ORF">CGZ93_00615</name>
</gene>
<proteinExistence type="predicted"/>
<organism evidence="1 2">
    <name type="scientific">Enemella dayhoffiae</name>
    <dbReference type="NCBI Taxonomy" id="2016507"/>
    <lineage>
        <taxon>Bacteria</taxon>
        <taxon>Bacillati</taxon>
        <taxon>Actinomycetota</taxon>
        <taxon>Actinomycetes</taxon>
        <taxon>Propionibacteriales</taxon>
        <taxon>Propionibacteriaceae</taxon>
        <taxon>Enemella</taxon>
    </lineage>
</organism>
<sequence>MGNFRRADESVREGVVRTGPSGLVLGTGPNGPVTIRLFRERGTRLAVSVPQYVAWLLAFRSISLGAHLSLLPTHEREWQGLVERVRRHGGTVDVLTGDVARRLPEAGRPFRPSLIVDDTDHYDGAQAQIGPWQSVLLTTDLREPQSVHTLRAVDMTMVNSSDQRVVDHLRRAYYLSPRQVKACQLLGEDEVMLVMPRRVVKLSVRPTPLEYQLLFGG</sequence>
<dbReference type="AlphaFoldDB" id="A0A255HBQ5"/>
<reference evidence="1 2" key="1">
    <citation type="submission" date="2017-07" db="EMBL/GenBank/DDBJ databases">
        <title>Draft whole genome sequences of clinical Proprionibacteriaceae strains.</title>
        <authorList>
            <person name="Bernier A.-M."/>
            <person name="Bernard K."/>
            <person name="Domingo M.-C."/>
        </authorList>
    </citation>
    <scope>NUCLEOTIDE SEQUENCE [LARGE SCALE GENOMIC DNA]</scope>
    <source>
        <strain evidence="1 2">NML 130396</strain>
    </source>
</reference>
<keyword evidence="2" id="KW-1185">Reference proteome</keyword>